<sequence>MHLISQKHLPEELRRLNFRRRSWGHKALARDDAETGSSTSVNNMTTKRAIDSMSECHGTTEAGLTIIKIAEESNCSIAYIRLREPNKSEDKTEVLVVKRVEEVENVEVNFKYQDKTKGRG</sequence>
<dbReference type="Proteomes" id="UP000287651">
    <property type="component" value="Unassembled WGS sequence"/>
</dbReference>
<dbReference type="EMBL" id="AMZH03000479">
    <property type="protein sequence ID" value="RRT83512.1"/>
    <property type="molecule type" value="Genomic_DNA"/>
</dbReference>
<evidence type="ECO:0000313" key="1">
    <source>
        <dbReference type="EMBL" id="RRT83512.1"/>
    </source>
</evidence>
<gene>
    <name evidence="1" type="ORF">B296_00016789</name>
</gene>
<dbReference type="AlphaFoldDB" id="A0A427B4W0"/>
<comment type="caution">
    <text evidence="1">The sequence shown here is derived from an EMBL/GenBank/DDBJ whole genome shotgun (WGS) entry which is preliminary data.</text>
</comment>
<reference evidence="1 2" key="1">
    <citation type="journal article" date="2014" name="Agronomy (Basel)">
        <title>A Draft Genome Sequence for Ensete ventricosum, the Drought-Tolerant Tree Against Hunger.</title>
        <authorList>
            <person name="Harrison J."/>
            <person name="Moore K.A."/>
            <person name="Paszkiewicz K."/>
            <person name="Jones T."/>
            <person name="Grant M."/>
            <person name="Ambacheew D."/>
            <person name="Muzemil S."/>
            <person name="Studholme D.J."/>
        </authorList>
    </citation>
    <scope>NUCLEOTIDE SEQUENCE [LARGE SCALE GENOMIC DNA]</scope>
</reference>
<name>A0A427B4W0_ENSVE</name>
<protein>
    <submittedName>
        <fullName evidence="1">Uncharacterized protein</fullName>
    </submittedName>
</protein>
<evidence type="ECO:0000313" key="2">
    <source>
        <dbReference type="Proteomes" id="UP000287651"/>
    </source>
</evidence>
<accession>A0A427B4W0</accession>
<organism evidence="1 2">
    <name type="scientific">Ensete ventricosum</name>
    <name type="common">Abyssinian banana</name>
    <name type="synonym">Musa ensete</name>
    <dbReference type="NCBI Taxonomy" id="4639"/>
    <lineage>
        <taxon>Eukaryota</taxon>
        <taxon>Viridiplantae</taxon>
        <taxon>Streptophyta</taxon>
        <taxon>Embryophyta</taxon>
        <taxon>Tracheophyta</taxon>
        <taxon>Spermatophyta</taxon>
        <taxon>Magnoliopsida</taxon>
        <taxon>Liliopsida</taxon>
        <taxon>Zingiberales</taxon>
        <taxon>Musaceae</taxon>
        <taxon>Ensete</taxon>
    </lineage>
</organism>
<proteinExistence type="predicted"/>